<dbReference type="Gene3D" id="3.40.50.300">
    <property type="entry name" value="P-loop containing nucleotide triphosphate hydrolases"/>
    <property type="match status" value="1"/>
</dbReference>
<organism evidence="4 5">
    <name type="scientific">Priestia flexa</name>
    <dbReference type="NCBI Taxonomy" id="86664"/>
    <lineage>
        <taxon>Bacteria</taxon>
        <taxon>Bacillati</taxon>
        <taxon>Bacillota</taxon>
        <taxon>Bacilli</taxon>
        <taxon>Bacillales</taxon>
        <taxon>Bacillaceae</taxon>
        <taxon>Priestia</taxon>
    </lineage>
</organism>
<dbReference type="Pfam" id="PF00176">
    <property type="entry name" value="SNF2-rel_dom"/>
    <property type="match status" value="1"/>
</dbReference>
<dbReference type="Gene3D" id="3.40.50.10810">
    <property type="entry name" value="Tandem AAA-ATPase domain"/>
    <property type="match status" value="1"/>
</dbReference>
<dbReference type="PROSITE" id="PS51194">
    <property type="entry name" value="HELICASE_CTER"/>
    <property type="match status" value="1"/>
</dbReference>
<comment type="caution">
    <text evidence="4">The sequence shown here is derived from an EMBL/GenBank/DDBJ whole genome shotgun (WGS) entry which is preliminary data.</text>
</comment>
<dbReference type="GO" id="GO:0004386">
    <property type="term" value="F:helicase activity"/>
    <property type="evidence" value="ECO:0007669"/>
    <property type="project" value="UniProtKB-KW"/>
</dbReference>
<evidence type="ECO:0000259" key="2">
    <source>
        <dbReference type="PROSITE" id="PS51192"/>
    </source>
</evidence>
<accession>A0A8I1MH03</accession>
<dbReference type="InterPro" id="IPR022138">
    <property type="entry name" value="DUF3670"/>
</dbReference>
<dbReference type="InterPro" id="IPR038718">
    <property type="entry name" value="SNF2-like_sf"/>
</dbReference>
<dbReference type="InterPro" id="IPR001650">
    <property type="entry name" value="Helicase_C-like"/>
</dbReference>
<dbReference type="InterPro" id="IPR014001">
    <property type="entry name" value="Helicase_ATP-bd"/>
</dbReference>
<gene>
    <name evidence="4" type="ORF">JF537_15385</name>
</gene>
<keyword evidence="4" id="KW-0347">Helicase</keyword>
<keyword evidence="4" id="KW-0547">Nucleotide-binding</keyword>
<dbReference type="CDD" id="cd18012">
    <property type="entry name" value="DEXQc_arch_SWI2_SNF2"/>
    <property type="match status" value="1"/>
</dbReference>
<dbReference type="InterPro" id="IPR050496">
    <property type="entry name" value="SNF2_RAD54_helicase_repair"/>
</dbReference>
<dbReference type="Pfam" id="PF12419">
    <property type="entry name" value="DUF3670"/>
    <property type="match status" value="1"/>
</dbReference>
<feature type="domain" description="Helicase ATP-binding" evidence="2">
    <location>
        <begin position="413"/>
        <end position="578"/>
    </location>
</feature>
<sequence length="871" mass="100714">MLMFDLFELTLHIEEYEDKLFVYCTDRNQKLLQPTKWKNSLFLWHSSSYYGTTLSPFELDSKSGILLSAWDGFTFFLSIEKGHLLKPTFSKEAREYLDKALKLKENLLTVDTLKQSLLENNDSTWEKNVLEFLFLNHTYQLLEEANIPYPQSDYTVSVRFEEPLSEGSVWEIQLVAIPTDSDQDPFLIRDEMIHEYKNGKTILYEVQRIKHLSPTLRNALSGKLPTLSDEELWNFLTKESNELLQKGVHMQLPSWWKEIKKGQIQVQAVHEDNQTSAFGIEALTNFKWSVSIDSHTLTEKELNELIKKKKQLLKLDGQWIHVDSMLIKKAKKLLKEAQQRGVSIYQVLRAHLNQPFSFDSDCNNVSIEYHLNSYSQSIVSQLKQAHTLPSIRLSSAFNGRLRQYQQVGLNWLLHLRKIGLGGLLADDMGLGKTIQLISYFTKANELSSAQKPFLLICPTSLIGNWEKELDKFAPYLKVYTHYGRNRLSAENTTSPDEASAYDLIITTYQLVAQEPELFQTRAWDTICLDEAQHIKNPHTKQAKAVKKLNTTHRFALTGTPIENRLTELWSIVDFLNPGYLDSLERFKKEFVIPIEKEQNLKKAEQLKALLSPILLRRTKLDKKIALDLPDKQEEKVHIELTAEQKVLYEELVHSTLNSLKEQKGIERSGQVLQLLTKLKLLCNHPALLLKEPINKQTITRSPKLEKTVELLKQIKLQNESCLIFTQYLETGNMLKRILKRALKEDVLFLHGGLSKAERDDMVASFQSGQHSIFILSLRSGGVGLNLTAANHVIHFDRWWNPAVENQATDRVYRIGQQKFVHIHKLLSLGTIEEKIDDMMTKKYALSEQLVQNDKWITELSQQELQELLQYN</sequence>
<protein>
    <submittedName>
        <fullName evidence="4">DEAD/DEAH box helicase family protein</fullName>
    </submittedName>
</protein>
<dbReference type="SMART" id="SM00487">
    <property type="entry name" value="DEXDc"/>
    <property type="match status" value="1"/>
</dbReference>
<dbReference type="Proteomes" id="UP000664578">
    <property type="component" value="Unassembled WGS sequence"/>
</dbReference>
<evidence type="ECO:0000313" key="4">
    <source>
        <dbReference type="EMBL" id="MBN8252957.1"/>
    </source>
</evidence>
<keyword evidence="1" id="KW-0378">Hydrolase</keyword>
<reference evidence="4" key="1">
    <citation type="submission" date="2020-12" db="EMBL/GenBank/DDBJ databases">
        <title>PHA producing bacteria isolated from mangrove.</title>
        <authorList>
            <person name="Zheng W."/>
            <person name="Yu S."/>
            <person name="Huang Y."/>
        </authorList>
    </citation>
    <scope>NUCLEOTIDE SEQUENCE</scope>
    <source>
        <strain evidence="4">GN22-4</strain>
    </source>
</reference>
<dbReference type="InterPro" id="IPR027417">
    <property type="entry name" value="P-loop_NTPase"/>
</dbReference>
<feature type="domain" description="Helicase C-terminal" evidence="3">
    <location>
        <begin position="703"/>
        <end position="857"/>
    </location>
</feature>
<dbReference type="GO" id="GO:0016787">
    <property type="term" value="F:hydrolase activity"/>
    <property type="evidence" value="ECO:0007669"/>
    <property type="project" value="UniProtKB-KW"/>
</dbReference>
<dbReference type="GO" id="GO:0015616">
    <property type="term" value="F:DNA translocase activity"/>
    <property type="evidence" value="ECO:0007669"/>
    <property type="project" value="TreeGrafter"/>
</dbReference>
<dbReference type="SMART" id="SM00490">
    <property type="entry name" value="HELICc"/>
    <property type="match status" value="1"/>
</dbReference>
<dbReference type="InterPro" id="IPR000330">
    <property type="entry name" value="SNF2_N"/>
</dbReference>
<name>A0A8I1MH03_9BACI</name>
<dbReference type="SUPFAM" id="SSF52540">
    <property type="entry name" value="P-loop containing nucleoside triphosphate hydrolases"/>
    <property type="match status" value="2"/>
</dbReference>
<evidence type="ECO:0000259" key="3">
    <source>
        <dbReference type="PROSITE" id="PS51194"/>
    </source>
</evidence>
<dbReference type="PANTHER" id="PTHR45629">
    <property type="entry name" value="SNF2/RAD54 FAMILY MEMBER"/>
    <property type="match status" value="1"/>
</dbReference>
<dbReference type="PROSITE" id="PS51192">
    <property type="entry name" value="HELICASE_ATP_BIND_1"/>
    <property type="match status" value="1"/>
</dbReference>
<dbReference type="EMBL" id="JAEMWV010000008">
    <property type="protein sequence ID" value="MBN8252957.1"/>
    <property type="molecule type" value="Genomic_DNA"/>
</dbReference>
<dbReference type="PANTHER" id="PTHR45629:SF7">
    <property type="entry name" value="DNA EXCISION REPAIR PROTEIN ERCC-6-RELATED"/>
    <property type="match status" value="1"/>
</dbReference>
<proteinExistence type="predicted"/>
<dbReference type="InterPro" id="IPR049730">
    <property type="entry name" value="SNF2/RAD54-like_C"/>
</dbReference>
<dbReference type="Pfam" id="PF00271">
    <property type="entry name" value="Helicase_C"/>
    <property type="match status" value="1"/>
</dbReference>
<dbReference type="CDD" id="cd18793">
    <property type="entry name" value="SF2_C_SNF"/>
    <property type="match status" value="1"/>
</dbReference>
<dbReference type="AlphaFoldDB" id="A0A8I1MH03"/>
<dbReference type="GO" id="GO:0005524">
    <property type="term" value="F:ATP binding"/>
    <property type="evidence" value="ECO:0007669"/>
    <property type="project" value="InterPro"/>
</dbReference>
<keyword evidence="4" id="KW-0067">ATP-binding</keyword>
<evidence type="ECO:0000256" key="1">
    <source>
        <dbReference type="ARBA" id="ARBA00022801"/>
    </source>
</evidence>
<evidence type="ECO:0000313" key="5">
    <source>
        <dbReference type="Proteomes" id="UP000664578"/>
    </source>
</evidence>